<dbReference type="Proteomes" id="UP000278351">
    <property type="component" value="Unassembled WGS sequence"/>
</dbReference>
<evidence type="ECO:0000313" key="2">
    <source>
        <dbReference type="EMBL" id="RPE12523.1"/>
    </source>
</evidence>
<dbReference type="InterPro" id="IPR000602">
    <property type="entry name" value="Glyco_hydro_38_N"/>
</dbReference>
<dbReference type="GO" id="GO:0009313">
    <property type="term" value="P:oligosaccharide catabolic process"/>
    <property type="evidence" value="ECO:0007669"/>
    <property type="project" value="TreeGrafter"/>
</dbReference>
<dbReference type="GO" id="GO:0004559">
    <property type="term" value="F:alpha-mannosidase activity"/>
    <property type="evidence" value="ECO:0007669"/>
    <property type="project" value="InterPro"/>
</dbReference>
<dbReference type="InterPro" id="IPR011330">
    <property type="entry name" value="Glyco_hydro/deAcase_b/a-brl"/>
</dbReference>
<evidence type="ECO:0000259" key="1">
    <source>
        <dbReference type="Pfam" id="PF01074"/>
    </source>
</evidence>
<dbReference type="PANTHER" id="PTHR46017">
    <property type="entry name" value="ALPHA-MANNOSIDASE 2C1"/>
    <property type="match status" value="1"/>
</dbReference>
<dbReference type="GO" id="GO:0030246">
    <property type="term" value="F:carbohydrate binding"/>
    <property type="evidence" value="ECO:0007669"/>
    <property type="project" value="InterPro"/>
</dbReference>
<sequence length="920" mass="100953">MRTHKIKRTMDGLATQIRRCFYAPPVLPIPYRYPAAILAGKALPAMLLLLSLQVSAQNNPVSPIPVPAAPSNLLPGKTAPEVTDIWVVFKTHCDIGYTMPVEAVLKKYREDMMDNAVRLIDADKQKPVNERFKWTIAGWPMKGAILGPLQTPDRKRKVEQALRDGTISVHALPATMESDVMEPEDYVRGLIFSSQIAREYGHKLPVAAKMTDVPAHSWLLPSLLHHAGIKFIQIGCNYTVRPVAVPQLFWWEGPDGSRVLCNYTPHYGSGVKPPENWPSKNYLAVIMTHDNDGPPSPKEIEDVKKQLAGMKGVKLHFSDLEEYAAALLKENPEVPVVRGDMVDPWIHGVMAMPVESKTARNVRPLIPALDVLNTQLKGWGLVPSSLAAPLAKAYENSLLFSEHTFGALTPGYGAFSADGKTNPPAEVRYKYNDEFVKARKAGFYEKFESSFKDKARYIEITDSITTTGLQSRLKLLAGNVKANSGDVVVYNALPWARSGVVDLNGEKMVAENIPANGYAVIKKTASAFSPLDAGTAVLQTKYFTAKFDTRKGGIVSLIEKSTGRELVDQQSAYALGQFLHERFSYAQTMDYHDRNYTRNNHGAGAKPNMPKDITYLATTLSSWTIKMERSAMADKVTLVTEQAAPVAGSVSIEYTFPAAFPYVDVEWSIKDKVPNTVPEGGWLCFPLNVRQPQYTVGRLGGAMDLAKDQIVGGNRYLYGVQTGASLVEAGGAGIGICAIDAPLLSFGEPGLWKYDYDYFPKQPAVFVNLYNNMWNTNFPYWTEGSWSERVRIWGINPGEKTAENLAVKSWEARVPLMAVAAGGQGKKLPSRQAGITVSRKGVLVTAFGADPDGNKGTLLRLWEQAGNAGELTVTLPKGQTFSKATPVSLRGETAGKPVKIINGKLNCSIRQFGPASFILE</sequence>
<protein>
    <recommendedName>
        <fullName evidence="1">Glycoside hydrolase family 38 N-terminal domain-containing protein</fullName>
    </recommendedName>
</protein>
<organism evidence="2 3">
    <name type="scientific">Chitinophaga lutea</name>
    <dbReference type="NCBI Taxonomy" id="2488634"/>
    <lineage>
        <taxon>Bacteria</taxon>
        <taxon>Pseudomonadati</taxon>
        <taxon>Bacteroidota</taxon>
        <taxon>Chitinophagia</taxon>
        <taxon>Chitinophagales</taxon>
        <taxon>Chitinophagaceae</taxon>
        <taxon>Chitinophaga</taxon>
    </lineage>
</organism>
<gene>
    <name evidence="2" type="ORF">EGT74_02925</name>
</gene>
<dbReference type="PANTHER" id="PTHR46017:SF2">
    <property type="entry name" value="MANNOSYLGLYCERATE HYDROLASE"/>
    <property type="match status" value="1"/>
</dbReference>
<dbReference type="SUPFAM" id="SSF88713">
    <property type="entry name" value="Glycoside hydrolase/deacetylase"/>
    <property type="match status" value="1"/>
</dbReference>
<dbReference type="GO" id="GO:0006013">
    <property type="term" value="P:mannose metabolic process"/>
    <property type="evidence" value="ECO:0007669"/>
    <property type="project" value="InterPro"/>
</dbReference>
<keyword evidence="3" id="KW-1185">Reference proteome</keyword>
<proteinExistence type="predicted"/>
<accession>A0A3N4PUR9</accession>
<feature type="domain" description="Glycoside hydrolase family 38 N-terminal" evidence="1">
    <location>
        <begin position="86"/>
        <end position="329"/>
    </location>
</feature>
<dbReference type="AlphaFoldDB" id="A0A3N4PUR9"/>
<dbReference type="InterPro" id="IPR027291">
    <property type="entry name" value="Glyco_hydro_38_N_sf"/>
</dbReference>
<comment type="caution">
    <text evidence="2">The sequence shown here is derived from an EMBL/GenBank/DDBJ whole genome shotgun (WGS) entry which is preliminary data.</text>
</comment>
<dbReference type="Pfam" id="PF01074">
    <property type="entry name" value="Glyco_hydro_38N"/>
    <property type="match status" value="1"/>
</dbReference>
<dbReference type="InterPro" id="IPR011013">
    <property type="entry name" value="Gal_mutarotase_sf_dom"/>
</dbReference>
<name>A0A3N4PUR9_9BACT</name>
<dbReference type="SUPFAM" id="SSF74650">
    <property type="entry name" value="Galactose mutarotase-like"/>
    <property type="match status" value="1"/>
</dbReference>
<dbReference type="Gene3D" id="3.20.110.10">
    <property type="entry name" value="Glycoside hydrolase 38, N terminal domain"/>
    <property type="match status" value="1"/>
</dbReference>
<reference evidence="2 3" key="1">
    <citation type="submission" date="2018-11" db="EMBL/GenBank/DDBJ databases">
        <title>Chitinophaga lutea sp.nov., isolate from arsenic contaminated soil.</title>
        <authorList>
            <person name="Zong Y."/>
        </authorList>
    </citation>
    <scope>NUCLEOTIDE SEQUENCE [LARGE SCALE GENOMIC DNA]</scope>
    <source>
        <strain evidence="2 3">ZY74</strain>
    </source>
</reference>
<evidence type="ECO:0000313" key="3">
    <source>
        <dbReference type="Proteomes" id="UP000278351"/>
    </source>
</evidence>
<dbReference type="EMBL" id="RPDH01000001">
    <property type="protein sequence ID" value="RPE12523.1"/>
    <property type="molecule type" value="Genomic_DNA"/>
</dbReference>